<feature type="region of interest" description="Disordered" evidence="1">
    <location>
        <begin position="80"/>
        <end position="148"/>
    </location>
</feature>
<gene>
    <name evidence="2" type="ORF">E1286_02690</name>
</gene>
<keyword evidence="3" id="KW-1185">Reference proteome</keyword>
<dbReference type="Proteomes" id="UP000295302">
    <property type="component" value="Unassembled WGS sequence"/>
</dbReference>
<protein>
    <submittedName>
        <fullName evidence="2">Uncharacterized protein</fullName>
    </submittedName>
</protein>
<reference evidence="2 3" key="1">
    <citation type="submission" date="2019-03" db="EMBL/GenBank/DDBJ databases">
        <title>Draft genome sequences of novel Actinobacteria.</title>
        <authorList>
            <person name="Sahin N."/>
            <person name="Ay H."/>
            <person name="Saygin H."/>
        </authorList>
    </citation>
    <scope>NUCLEOTIDE SEQUENCE [LARGE SCALE GENOMIC DNA]</scope>
    <source>
        <strain evidence="2 3">CH32</strain>
    </source>
</reference>
<comment type="caution">
    <text evidence="2">The sequence shown here is derived from an EMBL/GenBank/DDBJ whole genome shotgun (WGS) entry which is preliminary data.</text>
</comment>
<dbReference type="AlphaFoldDB" id="A0A4R4ZI01"/>
<sequence length="148" mass="16620">MFTSFARREQRSTGGLYLRGLMLDRRRKFRGHWISRPCRSSRIAGIGLHRRDANCRMHPTGCFRRCSSRSELGKRVKIIPRMSRDQFPTAASGGSRRPIQGPESKRPAVEKAQVSAREAWSNRVPPAGFEPAAPASGERGLRLPHRGG</sequence>
<evidence type="ECO:0000313" key="3">
    <source>
        <dbReference type="Proteomes" id="UP000295302"/>
    </source>
</evidence>
<name>A0A4R4ZI01_9ACTN</name>
<evidence type="ECO:0000256" key="1">
    <source>
        <dbReference type="SAM" id="MobiDB-lite"/>
    </source>
</evidence>
<organism evidence="2 3">
    <name type="scientific">Nonomuraea terrae</name>
    <dbReference type="NCBI Taxonomy" id="2530383"/>
    <lineage>
        <taxon>Bacteria</taxon>
        <taxon>Bacillati</taxon>
        <taxon>Actinomycetota</taxon>
        <taxon>Actinomycetes</taxon>
        <taxon>Streptosporangiales</taxon>
        <taxon>Streptosporangiaceae</taxon>
        <taxon>Nonomuraea</taxon>
    </lineage>
</organism>
<evidence type="ECO:0000313" key="2">
    <source>
        <dbReference type="EMBL" id="TDD56242.1"/>
    </source>
</evidence>
<accession>A0A4R4ZI01</accession>
<proteinExistence type="predicted"/>
<dbReference type="EMBL" id="SMKQ01000004">
    <property type="protein sequence ID" value="TDD56242.1"/>
    <property type="molecule type" value="Genomic_DNA"/>
</dbReference>